<name>A0A084EP47_SPHYA</name>
<dbReference type="PATRIC" id="fig|13690.10.peg.1898"/>
<protein>
    <submittedName>
        <fullName evidence="1">Sulfotransferase family protein</fullName>
    </submittedName>
</protein>
<gene>
    <name evidence="1" type="ORF">CP98_01844</name>
</gene>
<evidence type="ECO:0000313" key="2">
    <source>
        <dbReference type="Proteomes" id="UP000028534"/>
    </source>
</evidence>
<dbReference type="AlphaFoldDB" id="A0A084EP47"/>
<evidence type="ECO:0000313" key="1">
    <source>
        <dbReference type="EMBL" id="KEZ19739.1"/>
    </source>
</evidence>
<dbReference type="InterPro" id="IPR027417">
    <property type="entry name" value="P-loop_NTPase"/>
</dbReference>
<dbReference type="Pfam" id="PF13469">
    <property type="entry name" value="Sulfotransfer_3"/>
    <property type="match status" value="1"/>
</dbReference>
<reference evidence="1 2" key="1">
    <citation type="submission" date="2014-03" db="EMBL/GenBank/DDBJ databases">
        <title>Genome sequence of Sphingobium yanoikuyae B1.</title>
        <authorList>
            <person name="Gan H.M."/>
            <person name="Gan H.Y."/>
            <person name="Savka M.A."/>
        </authorList>
    </citation>
    <scope>NUCLEOTIDE SEQUENCE [LARGE SCALE GENOMIC DNA]</scope>
    <source>
        <strain evidence="1 2">B1</strain>
    </source>
</reference>
<sequence>MGAALVADALIDRAIKATGLDRFDSDSYREGLDILLADANQAGLSDSGHARMEANVVDLLSNRLRTTDYLAQRPELLERPVERPVFVFGIPRTGTTLLSNLLACDPARRSPLTWEIDEPVPPATSATLKSDPRAIARLEQEKAMLAARPEMGKYYRNSAVYPNECIFFMAHDFKTLALESRGKLPNYRDWLFSTDMTSAYDYHKRFLQLLQADAPGVWNLKMPSHSLWIETIRKIYPDARFIWTHRDPYTAMGSFCSIISLGQMAFTGRVDPEWLAENCTYQARLHADRIMDAREKLGEESMVDVHYADLTSDPIGTMRRLYAALGDEFTPEAEAAMQAWLDDNPQGKFGRHDYKLAQYDLSVEQLAPHFERYLSRYDVAREG</sequence>
<accession>A0A084EP47</accession>
<dbReference type="PANTHER" id="PTHR36451:SF1">
    <property type="entry name" value="OMEGA-HYDROXY-BETA-DIHYDROMENAQUINONE-9 SULFOTRANSFERASE STF3"/>
    <property type="match status" value="1"/>
</dbReference>
<dbReference type="PANTHER" id="PTHR36451">
    <property type="entry name" value="PAPS-DEPENDENT SULFOTRANSFERASE STF3"/>
    <property type="match status" value="1"/>
</dbReference>
<organism evidence="1 2">
    <name type="scientific">Sphingobium yanoikuyae</name>
    <name type="common">Sphingomonas yanoikuyae</name>
    <dbReference type="NCBI Taxonomy" id="13690"/>
    <lineage>
        <taxon>Bacteria</taxon>
        <taxon>Pseudomonadati</taxon>
        <taxon>Pseudomonadota</taxon>
        <taxon>Alphaproteobacteria</taxon>
        <taxon>Sphingomonadales</taxon>
        <taxon>Sphingomonadaceae</taxon>
        <taxon>Sphingobium</taxon>
    </lineage>
</organism>
<proteinExistence type="predicted"/>
<dbReference type="InterPro" id="IPR052736">
    <property type="entry name" value="Stf3_sulfotransferase"/>
</dbReference>
<dbReference type="RefSeq" id="WP_037518831.1">
    <property type="nucleotide sequence ID" value="NZ_JGVR01000008.1"/>
</dbReference>
<dbReference type="EMBL" id="JGVR01000008">
    <property type="protein sequence ID" value="KEZ19739.1"/>
    <property type="molecule type" value="Genomic_DNA"/>
</dbReference>
<comment type="caution">
    <text evidence="1">The sequence shown here is derived from an EMBL/GenBank/DDBJ whole genome shotgun (WGS) entry which is preliminary data.</text>
</comment>
<dbReference type="Proteomes" id="UP000028534">
    <property type="component" value="Unassembled WGS sequence"/>
</dbReference>
<keyword evidence="1" id="KW-0808">Transferase</keyword>
<dbReference type="eggNOG" id="COG0438">
    <property type="taxonomic scope" value="Bacteria"/>
</dbReference>
<dbReference type="GO" id="GO:0016740">
    <property type="term" value="F:transferase activity"/>
    <property type="evidence" value="ECO:0007669"/>
    <property type="project" value="UniProtKB-KW"/>
</dbReference>
<dbReference type="STRING" id="13690.AX777_22565"/>
<dbReference type="Gene3D" id="3.40.50.300">
    <property type="entry name" value="P-loop containing nucleotide triphosphate hydrolases"/>
    <property type="match status" value="1"/>
</dbReference>
<dbReference type="SUPFAM" id="SSF52540">
    <property type="entry name" value="P-loop containing nucleoside triphosphate hydrolases"/>
    <property type="match status" value="1"/>
</dbReference>